<reference evidence="1" key="1">
    <citation type="submission" date="2018-06" db="EMBL/GenBank/DDBJ databases">
        <authorList>
            <person name="Ashton P.M."/>
            <person name="Dallman T."/>
            <person name="Nair S."/>
            <person name="De Pinna E."/>
            <person name="Peters T."/>
            <person name="Grant K."/>
        </authorList>
    </citation>
    <scope>NUCLEOTIDE SEQUENCE</scope>
    <source>
        <strain evidence="1">527491</strain>
        <strain evidence="2">780192</strain>
    </source>
</reference>
<dbReference type="SUPFAM" id="SSF116927">
    <property type="entry name" value="EspA/CesA-like"/>
    <property type="match status" value="1"/>
</dbReference>
<name>A0A3U4Y8W5_SALET</name>
<accession>A0A3U4Y8W5</accession>
<evidence type="ECO:0000313" key="2">
    <source>
        <dbReference type="EMBL" id="ECK7312527.1"/>
    </source>
</evidence>
<dbReference type="InterPro" id="IPR005095">
    <property type="entry name" value="EspA"/>
</dbReference>
<evidence type="ECO:0000313" key="1">
    <source>
        <dbReference type="EMBL" id="ECI4614236.1"/>
    </source>
</evidence>
<dbReference type="EMBL" id="AAJCYU010000007">
    <property type="protein sequence ID" value="ECK7312527.1"/>
    <property type="molecule type" value="Genomic_DNA"/>
</dbReference>
<comment type="caution">
    <text evidence="1">The sequence shown here is derived from an EMBL/GenBank/DDBJ whole genome shotgun (WGS) entry which is preliminary data.</text>
</comment>
<gene>
    <name evidence="1" type="primary">sseB</name>
    <name evidence="1" type="ORF">DPC26_00810</name>
    <name evidence="2" type="ORF">FRN22_07090</name>
</gene>
<dbReference type="Pfam" id="PF03433">
    <property type="entry name" value="EspA"/>
    <property type="match status" value="1"/>
</dbReference>
<protein>
    <submittedName>
        <fullName evidence="1">SPI-2 type III secretion system translocon protein SseB</fullName>
    </submittedName>
</protein>
<proteinExistence type="predicted"/>
<organism evidence="1">
    <name type="scientific">Salmonella enterica I</name>
    <dbReference type="NCBI Taxonomy" id="59201"/>
    <lineage>
        <taxon>Bacteria</taxon>
        <taxon>Pseudomonadati</taxon>
        <taxon>Pseudomonadota</taxon>
        <taxon>Gammaproteobacteria</taxon>
        <taxon>Enterobacterales</taxon>
        <taxon>Enterobacteriaceae</taxon>
        <taxon>Salmonella</taxon>
    </lineage>
</organism>
<dbReference type="EMBL" id="AAIVFG010000001">
    <property type="protein sequence ID" value="ECI4614236.1"/>
    <property type="molecule type" value="Genomic_DNA"/>
</dbReference>
<dbReference type="NCBIfam" id="NF011891">
    <property type="entry name" value="PRK15364.1"/>
    <property type="match status" value="1"/>
</dbReference>
<sequence length="200" mass="21829">MSSGNILWGSQNPIVFKNSFGVSNTDTGGQDDLSQQNPFAEGYGVLLILLMVIQAIANDKFIEVQKNAERARNTQEKSNEMDEVIAKAAKGAAKGDAKTKEEVPDDVIKYMRDHGILIDGLTIDEYMAKYGDHGKLDKGGLQAIKAALDNDANRNTDLMSQGQITIQKMSQELNAVLTQLTGLISKWGEISSMIAQKTYS</sequence>
<dbReference type="AlphaFoldDB" id="A0A3U4Y8W5"/>
<dbReference type="InterPro" id="IPR035074">
    <property type="entry name" value="EspA/CesA-like"/>
</dbReference>